<organism evidence="2 3">
    <name type="scientific">Nitrosomonas nitrosa</name>
    <dbReference type="NCBI Taxonomy" id="52442"/>
    <lineage>
        <taxon>Bacteria</taxon>
        <taxon>Pseudomonadati</taxon>
        <taxon>Pseudomonadota</taxon>
        <taxon>Betaproteobacteria</taxon>
        <taxon>Nitrosomonadales</taxon>
        <taxon>Nitrosomonadaceae</taxon>
        <taxon>Nitrosomonas</taxon>
    </lineage>
</organism>
<feature type="transmembrane region" description="Helical" evidence="1">
    <location>
        <begin position="6"/>
        <end position="28"/>
    </location>
</feature>
<reference evidence="2 3" key="1">
    <citation type="submission" date="2016-10" db="EMBL/GenBank/DDBJ databases">
        <authorList>
            <person name="de Groot N.N."/>
        </authorList>
    </citation>
    <scope>NUCLEOTIDE SEQUENCE [LARGE SCALE GENOMIC DNA]</scope>
    <source>
        <strain evidence="2 3">Nm146</strain>
    </source>
</reference>
<accession>A0A1I4RIM2</accession>
<gene>
    <name evidence="2" type="ORF">SAMN05421880_11936</name>
</gene>
<dbReference type="AlphaFoldDB" id="A0A1I4RIM2"/>
<evidence type="ECO:0000313" key="2">
    <source>
        <dbReference type="EMBL" id="SFM51780.1"/>
    </source>
</evidence>
<name>A0A1I4RIM2_9PROT</name>
<keyword evidence="1" id="KW-0472">Membrane</keyword>
<dbReference type="RefSeq" id="WP_090669862.1">
    <property type="nucleotide sequence ID" value="NZ_FOUF01000019.1"/>
</dbReference>
<sequence>MNERTSIYGGYIVLILLLMQAINVVAAVKFMNDSIAEKMAALIYPQPSLALTREVMFRISLAKSLYEAEETLDRSLCCIEKTEYSQAKSLLSTLFEDAVAAEAESDDPALSLI</sequence>
<dbReference type="Proteomes" id="UP000199561">
    <property type="component" value="Unassembled WGS sequence"/>
</dbReference>
<protein>
    <submittedName>
        <fullName evidence="2">Uncharacterized protein</fullName>
    </submittedName>
</protein>
<keyword evidence="1" id="KW-1133">Transmembrane helix</keyword>
<evidence type="ECO:0000256" key="1">
    <source>
        <dbReference type="SAM" id="Phobius"/>
    </source>
</evidence>
<proteinExistence type="predicted"/>
<keyword evidence="1" id="KW-0812">Transmembrane</keyword>
<evidence type="ECO:0000313" key="3">
    <source>
        <dbReference type="Proteomes" id="UP000199561"/>
    </source>
</evidence>
<dbReference type="EMBL" id="FOUF01000019">
    <property type="protein sequence ID" value="SFM51780.1"/>
    <property type="molecule type" value="Genomic_DNA"/>
</dbReference>
<keyword evidence="3" id="KW-1185">Reference proteome</keyword>